<organism evidence="2 3">
    <name type="scientific">Clostridium disporicum</name>
    <dbReference type="NCBI Taxonomy" id="84024"/>
    <lineage>
        <taxon>Bacteria</taxon>
        <taxon>Bacillati</taxon>
        <taxon>Bacillota</taxon>
        <taxon>Clostridia</taxon>
        <taxon>Eubacteriales</taxon>
        <taxon>Clostridiaceae</taxon>
        <taxon>Clostridium</taxon>
    </lineage>
</organism>
<dbReference type="EMBL" id="CYZX01000007">
    <property type="protein sequence ID" value="CUO26157.1"/>
    <property type="molecule type" value="Genomic_DNA"/>
</dbReference>
<dbReference type="GO" id="GO:0006950">
    <property type="term" value="P:response to stress"/>
    <property type="evidence" value="ECO:0007669"/>
    <property type="project" value="UniProtKB-ARBA"/>
</dbReference>
<gene>
    <name evidence="2" type="ORF">ERS852471_01225</name>
</gene>
<dbReference type="Proteomes" id="UP000095594">
    <property type="component" value="Unassembled WGS sequence"/>
</dbReference>
<sequence length="175" mass="20698">MYKKWTIKEIKEELIDIGIKLEYPTNLKVEISNRATKRMGAFFYIKEKESIVPIKFVFAKRLIDGNYPEEVVREVIIHEYLHYYCDTKTGLSNGHNKFFKSMCLKCGISSKATFSYKSINEDIYIKKHVKIYNIYCRKCGRLVCVHRRRDAAERKIKGYISKCCNSRLECKINNI</sequence>
<dbReference type="OrthoDB" id="1925281at2"/>
<dbReference type="RefSeq" id="WP_055264744.1">
    <property type="nucleotide sequence ID" value="NZ_CABIXQ010000007.1"/>
</dbReference>
<proteinExistence type="predicted"/>
<evidence type="ECO:0000259" key="1">
    <source>
        <dbReference type="Pfam" id="PF10263"/>
    </source>
</evidence>
<dbReference type="InterPro" id="IPR006640">
    <property type="entry name" value="SprT-like_domain"/>
</dbReference>
<accession>A0A174DLS1</accession>
<evidence type="ECO:0000313" key="3">
    <source>
        <dbReference type="Proteomes" id="UP000095594"/>
    </source>
</evidence>
<name>A0A174DLS1_9CLOT</name>
<feature type="domain" description="SprT-like" evidence="1">
    <location>
        <begin position="26"/>
        <end position="109"/>
    </location>
</feature>
<reference evidence="2 3" key="1">
    <citation type="submission" date="2015-09" db="EMBL/GenBank/DDBJ databases">
        <authorList>
            <consortium name="Pathogen Informatics"/>
        </authorList>
    </citation>
    <scope>NUCLEOTIDE SEQUENCE [LARGE SCALE GENOMIC DNA]</scope>
    <source>
        <strain evidence="2 3">2789STDY5834856</strain>
    </source>
</reference>
<dbReference type="Pfam" id="PF10263">
    <property type="entry name" value="SprT-like"/>
    <property type="match status" value="1"/>
</dbReference>
<dbReference type="AlphaFoldDB" id="A0A174DLS1"/>
<protein>
    <submittedName>
        <fullName evidence="2">SprT-like family</fullName>
    </submittedName>
</protein>
<evidence type="ECO:0000313" key="2">
    <source>
        <dbReference type="EMBL" id="CUO26157.1"/>
    </source>
</evidence>